<dbReference type="AlphaFoldDB" id="A0A5E4ME86"/>
<accession>A0A5E4ME86</accession>
<evidence type="ECO:0000313" key="2">
    <source>
        <dbReference type="Proteomes" id="UP000325440"/>
    </source>
</evidence>
<name>A0A5E4ME86_9HEMI</name>
<gene>
    <name evidence="1" type="ORF">CINCED_3A018695</name>
</gene>
<reference evidence="1 2" key="1">
    <citation type="submission" date="2019-08" db="EMBL/GenBank/DDBJ databases">
        <authorList>
            <person name="Alioto T."/>
            <person name="Alioto T."/>
            <person name="Gomez Garrido J."/>
        </authorList>
    </citation>
    <scope>NUCLEOTIDE SEQUENCE [LARGE SCALE GENOMIC DNA]</scope>
</reference>
<evidence type="ECO:0008006" key="3">
    <source>
        <dbReference type="Google" id="ProtNLM"/>
    </source>
</evidence>
<evidence type="ECO:0000313" key="1">
    <source>
        <dbReference type="EMBL" id="VVC30428.1"/>
    </source>
</evidence>
<dbReference type="OrthoDB" id="6614958at2759"/>
<protein>
    <recommendedName>
        <fullName evidence="3">Reverse transcriptase domain</fullName>
    </recommendedName>
</protein>
<dbReference type="EMBL" id="CABPRJ010000515">
    <property type="protein sequence ID" value="VVC30428.1"/>
    <property type="molecule type" value="Genomic_DNA"/>
</dbReference>
<proteinExistence type="predicted"/>
<sequence>MAIVYSTAEYGAPVWINSAHVTRIDSELNNAMRIISGTTRPKNRRHVTTKKPMDKKPINRIRTGQGRCGSLLFKWRYKDSAACDCGEVEQTMKHIVESCPRRSFEQGTEGIHKATKEAIEWLIELIINYYL</sequence>
<keyword evidence="2" id="KW-1185">Reference proteome</keyword>
<dbReference type="Proteomes" id="UP000325440">
    <property type="component" value="Unassembled WGS sequence"/>
</dbReference>
<organism evidence="1 2">
    <name type="scientific">Cinara cedri</name>
    <dbReference type="NCBI Taxonomy" id="506608"/>
    <lineage>
        <taxon>Eukaryota</taxon>
        <taxon>Metazoa</taxon>
        <taxon>Ecdysozoa</taxon>
        <taxon>Arthropoda</taxon>
        <taxon>Hexapoda</taxon>
        <taxon>Insecta</taxon>
        <taxon>Pterygota</taxon>
        <taxon>Neoptera</taxon>
        <taxon>Paraneoptera</taxon>
        <taxon>Hemiptera</taxon>
        <taxon>Sternorrhyncha</taxon>
        <taxon>Aphidomorpha</taxon>
        <taxon>Aphidoidea</taxon>
        <taxon>Aphididae</taxon>
        <taxon>Lachninae</taxon>
        <taxon>Cinara</taxon>
    </lineage>
</organism>